<name>A0ABR2LNY9_9ASPA</name>
<protein>
    <submittedName>
        <fullName evidence="1">Uncharacterized protein</fullName>
    </submittedName>
</protein>
<keyword evidence="2" id="KW-1185">Reference proteome</keyword>
<evidence type="ECO:0000313" key="2">
    <source>
        <dbReference type="Proteomes" id="UP001412067"/>
    </source>
</evidence>
<comment type="caution">
    <text evidence="1">The sequence shown here is derived from an EMBL/GenBank/DDBJ whole genome shotgun (WGS) entry which is preliminary data.</text>
</comment>
<sequence>MDYALIGDDVVIADENVGPVYASLVKDISGCHQCEQIGRVKKNSSCQWLSSSFRILGERSPQYRPEGALVMNSSRVSIVRLSTAKKDQSLRA</sequence>
<reference evidence="1 2" key="1">
    <citation type="journal article" date="2022" name="Nat. Plants">
        <title>Genomes of leafy and leafless Platanthera orchids illuminate the evolution of mycoheterotrophy.</title>
        <authorList>
            <person name="Li M.H."/>
            <person name="Liu K.W."/>
            <person name="Li Z."/>
            <person name="Lu H.C."/>
            <person name="Ye Q.L."/>
            <person name="Zhang D."/>
            <person name="Wang J.Y."/>
            <person name="Li Y.F."/>
            <person name="Zhong Z.M."/>
            <person name="Liu X."/>
            <person name="Yu X."/>
            <person name="Liu D.K."/>
            <person name="Tu X.D."/>
            <person name="Liu B."/>
            <person name="Hao Y."/>
            <person name="Liao X.Y."/>
            <person name="Jiang Y.T."/>
            <person name="Sun W.H."/>
            <person name="Chen J."/>
            <person name="Chen Y.Q."/>
            <person name="Ai Y."/>
            <person name="Zhai J.W."/>
            <person name="Wu S.S."/>
            <person name="Zhou Z."/>
            <person name="Hsiao Y.Y."/>
            <person name="Wu W.L."/>
            <person name="Chen Y.Y."/>
            <person name="Lin Y.F."/>
            <person name="Hsu J.L."/>
            <person name="Li C.Y."/>
            <person name="Wang Z.W."/>
            <person name="Zhao X."/>
            <person name="Zhong W.Y."/>
            <person name="Ma X.K."/>
            <person name="Ma L."/>
            <person name="Huang J."/>
            <person name="Chen G.Z."/>
            <person name="Huang M.Z."/>
            <person name="Huang L."/>
            <person name="Peng D.H."/>
            <person name="Luo Y.B."/>
            <person name="Zou S.Q."/>
            <person name="Chen S.P."/>
            <person name="Lan S."/>
            <person name="Tsai W.C."/>
            <person name="Van de Peer Y."/>
            <person name="Liu Z.J."/>
        </authorList>
    </citation>
    <scope>NUCLEOTIDE SEQUENCE [LARGE SCALE GENOMIC DNA]</scope>
    <source>
        <strain evidence="1">Lor288</strain>
    </source>
</reference>
<dbReference type="Proteomes" id="UP001412067">
    <property type="component" value="Unassembled WGS sequence"/>
</dbReference>
<accession>A0ABR2LNY9</accession>
<gene>
    <name evidence="1" type="ORF">KSP40_PGU001144</name>
</gene>
<dbReference type="EMBL" id="JBBWWR010000017">
    <property type="protein sequence ID" value="KAK8946020.1"/>
    <property type="molecule type" value="Genomic_DNA"/>
</dbReference>
<evidence type="ECO:0000313" key="1">
    <source>
        <dbReference type="EMBL" id="KAK8946020.1"/>
    </source>
</evidence>
<proteinExistence type="predicted"/>
<organism evidence="1 2">
    <name type="scientific">Platanthera guangdongensis</name>
    <dbReference type="NCBI Taxonomy" id="2320717"/>
    <lineage>
        <taxon>Eukaryota</taxon>
        <taxon>Viridiplantae</taxon>
        <taxon>Streptophyta</taxon>
        <taxon>Embryophyta</taxon>
        <taxon>Tracheophyta</taxon>
        <taxon>Spermatophyta</taxon>
        <taxon>Magnoliopsida</taxon>
        <taxon>Liliopsida</taxon>
        <taxon>Asparagales</taxon>
        <taxon>Orchidaceae</taxon>
        <taxon>Orchidoideae</taxon>
        <taxon>Orchideae</taxon>
        <taxon>Orchidinae</taxon>
        <taxon>Platanthera</taxon>
    </lineage>
</organism>